<evidence type="ECO:0000256" key="6">
    <source>
        <dbReference type="ARBA" id="ARBA00022840"/>
    </source>
</evidence>
<evidence type="ECO:0000259" key="10">
    <source>
        <dbReference type="SMART" id="SM00382"/>
    </source>
</evidence>
<organism evidence="11 12">
    <name type="scientific">Candidatus Jettenia caeni</name>
    <dbReference type="NCBI Taxonomy" id="247490"/>
    <lineage>
        <taxon>Bacteria</taxon>
        <taxon>Pseudomonadati</taxon>
        <taxon>Planctomycetota</taxon>
        <taxon>Candidatus Brocadiia</taxon>
        <taxon>Candidatus Brocadiales</taxon>
        <taxon>Candidatus Brocadiaceae</taxon>
        <taxon>Candidatus Jettenia</taxon>
    </lineage>
</organism>
<accession>I3IH13</accession>
<comment type="similarity">
    <text evidence="2">Belongs to the CbbQ/NirQ/NorQ/GpvN family.</text>
</comment>
<dbReference type="eggNOG" id="COG0714">
    <property type="taxonomic scope" value="Bacteria"/>
</dbReference>
<feature type="domain" description="AAA+ ATPase" evidence="10">
    <location>
        <begin position="43"/>
        <end position="212"/>
    </location>
</feature>
<dbReference type="InterPro" id="IPR013462">
    <property type="entry name" value="Gas-vesicle_GvpN"/>
</dbReference>
<keyword evidence="5" id="KW-0378">Hydrolase</keyword>
<dbReference type="Proteomes" id="UP000002985">
    <property type="component" value="Unassembled WGS sequence"/>
</dbReference>
<dbReference type="OrthoDB" id="9808317at2"/>
<evidence type="ECO:0000256" key="2">
    <source>
        <dbReference type="ARBA" id="ARBA00009417"/>
    </source>
</evidence>
<evidence type="ECO:0000256" key="8">
    <source>
        <dbReference type="ARBA" id="ARBA00035108"/>
    </source>
</evidence>
<keyword evidence="12" id="KW-1185">Reference proteome</keyword>
<reference evidence="11 12" key="1">
    <citation type="journal article" date="2012" name="FEBS Lett.">
        <title>Anammox organism KSU-1 expresses a NirK-type copper-containing nitrite reductase instead of a NirS-type with cytochrome cd1.</title>
        <authorList>
            <person name="Hira D."/>
            <person name="Toh H."/>
            <person name="Migita C.T."/>
            <person name="Okubo H."/>
            <person name="Nishiyama T."/>
            <person name="Hattori M."/>
            <person name="Furukawa K."/>
            <person name="Fujii T."/>
        </authorList>
    </citation>
    <scope>NUCLEOTIDE SEQUENCE [LARGE SCALE GENOMIC DNA]</scope>
</reference>
<evidence type="ECO:0000256" key="1">
    <source>
        <dbReference type="ARBA" id="ARBA00004496"/>
    </source>
</evidence>
<sequence>MDTIVNENTQLEEPGLCLEPSNGFVVTPCIEEVVESALAYLQAGYPVHLSGPAGTGKTTLAFHVAAKLGRNVTLIHGDDEFGTSDLIGKDSGYSKKKLYDNFIHSVVRSEEVMQTIWKDNPLTNACKNGNILIYDEFNRTKPEANNVLLSVLQEGILGVPKRGGQRSGYIEVHPEFRAIFTSNPEEYAGTHKTQDALMDRLVTIQIHHFDCETEIKILIARSGISREDAETIVNIIRKLRSMGVNNHRPSIRTGIMIARILAHRGGHAAWEDPIFRRICQDVLNANTIKVTRDGKLIMQEKIAEVVQKVCNMKNLQKEESLFSSMAYCGLTAKK</sequence>
<dbReference type="SUPFAM" id="SSF52540">
    <property type="entry name" value="P-loop containing nucleoside triphosphate hydrolases"/>
    <property type="match status" value="1"/>
</dbReference>
<dbReference type="InterPro" id="IPR050764">
    <property type="entry name" value="CbbQ/NirQ/NorQ/GpvN"/>
</dbReference>
<dbReference type="Pfam" id="PF07728">
    <property type="entry name" value="AAA_5"/>
    <property type="match status" value="1"/>
</dbReference>
<evidence type="ECO:0000313" key="11">
    <source>
        <dbReference type="EMBL" id="GAB61008.1"/>
    </source>
</evidence>
<keyword evidence="3" id="KW-0963">Cytoplasm</keyword>
<keyword evidence="4" id="KW-0547">Nucleotide-binding</keyword>
<dbReference type="AlphaFoldDB" id="I3IH13"/>
<evidence type="ECO:0000256" key="4">
    <source>
        <dbReference type="ARBA" id="ARBA00022741"/>
    </source>
</evidence>
<dbReference type="Gene3D" id="3.40.50.300">
    <property type="entry name" value="P-loop containing nucleotide triphosphate hydrolases"/>
    <property type="match status" value="1"/>
</dbReference>
<dbReference type="GO" id="GO:0031411">
    <property type="term" value="C:gas vesicle"/>
    <property type="evidence" value="ECO:0007669"/>
    <property type="project" value="UniProtKB-SubCell"/>
</dbReference>
<evidence type="ECO:0000313" key="12">
    <source>
        <dbReference type="Proteomes" id="UP000002985"/>
    </source>
</evidence>
<comment type="catalytic activity">
    <reaction evidence="9">
        <text>ATP + H2O = ADP + phosphate + H(+)</text>
        <dbReference type="Rhea" id="RHEA:13065"/>
        <dbReference type="ChEBI" id="CHEBI:15377"/>
        <dbReference type="ChEBI" id="CHEBI:15378"/>
        <dbReference type="ChEBI" id="CHEBI:30616"/>
        <dbReference type="ChEBI" id="CHEBI:43474"/>
        <dbReference type="ChEBI" id="CHEBI:456216"/>
    </reaction>
</comment>
<dbReference type="GO" id="GO:0031412">
    <property type="term" value="P:gas vesicle organization"/>
    <property type="evidence" value="ECO:0007669"/>
    <property type="project" value="InterPro"/>
</dbReference>
<evidence type="ECO:0000256" key="9">
    <source>
        <dbReference type="ARBA" id="ARBA00049360"/>
    </source>
</evidence>
<dbReference type="STRING" id="247490.KSU1_B0151"/>
<name>I3IH13_9BACT</name>
<dbReference type="GO" id="GO:0005737">
    <property type="term" value="C:cytoplasm"/>
    <property type="evidence" value="ECO:0007669"/>
    <property type="project" value="UniProtKB-SubCell"/>
</dbReference>
<proteinExistence type="inferred from homology"/>
<evidence type="ECO:0000256" key="3">
    <source>
        <dbReference type="ARBA" id="ARBA00022490"/>
    </source>
</evidence>
<dbReference type="InterPro" id="IPR011704">
    <property type="entry name" value="ATPase_dyneun-rel_AAA"/>
</dbReference>
<dbReference type="GO" id="GO:0005524">
    <property type="term" value="F:ATP binding"/>
    <property type="evidence" value="ECO:0007669"/>
    <property type="project" value="UniProtKB-KW"/>
</dbReference>
<dbReference type="PANTHER" id="PTHR42759:SF1">
    <property type="entry name" value="MAGNESIUM-CHELATASE SUBUNIT CHLD"/>
    <property type="match status" value="1"/>
</dbReference>
<dbReference type="InterPro" id="IPR027417">
    <property type="entry name" value="P-loop_NTPase"/>
</dbReference>
<evidence type="ECO:0000256" key="7">
    <source>
        <dbReference type="ARBA" id="ARBA00022987"/>
    </source>
</evidence>
<keyword evidence="6" id="KW-0067">ATP-binding</keyword>
<evidence type="ECO:0000256" key="5">
    <source>
        <dbReference type="ARBA" id="ARBA00022801"/>
    </source>
</evidence>
<dbReference type="GO" id="GO:0016887">
    <property type="term" value="F:ATP hydrolysis activity"/>
    <property type="evidence" value="ECO:0007669"/>
    <property type="project" value="InterPro"/>
</dbReference>
<comment type="subcellular location">
    <subcellularLocation>
        <location evidence="1">Cytoplasm</location>
    </subcellularLocation>
    <subcellularLocation>
        <location evidence="8">Gas vesicle</location>
    </subcellularLocation>
</comment>
<dbReference type="InterPro" id="IPR003593">
    <property type="entry name" value="AAA+_ATPase"/>
</dbReference>
<protein>
    <submittedName>
        <fullName evidence="11">Gas vesicle protein</fullName>
    </submittedName>
</protein>
<dbReference type="PANTHER" id="PTHR42759">
    <property type="entry name" value="MOXR FAMILY PROTEIN"/>
    <property type="match status" value="1"/>
</dbReference>
<keyword evidence="7" id="KW-0304">Gas vesicle</keyword>
<gene>
    <name evidence="11" type="ORF">KSU1_B0151</name>
</gene>
<dbReference type="SMART" id="SM00382">
    <property type="entry name" value="AAA"/>
    <property type="match status" value="1"/>
</dbReference>
<dbReference type="EMBL" id="BAFH01000002">
    <property type="protein sequence ID" value="GAB61008.1"/>
    <property type="molecule type" value="Genomic_DNA"/>
</dbReference>
<comment type="caution">
    <text evidence="11">The sequence shown here is derived from an EMBL/GenBank/DDBJ whole genome shotgun (WGS) entry which is preliminary data.</text>
</comment>
<dbReference type="NCBIfam" id="TIGR02640">
    <property type="entry name" value="gas_vesic_GvpN"/>
    <property type="match status" value="1"/>
</dbReference>
<dbReference type="CDD" id="cd00009">
    <property type="entry name" value="AAA"/>
    <property type="match status" value="1"/>
</dbReference>